<evidence type="ECO:0000256" key="3">
    <source>
        <dbReference type="ARBA" id="ARBA00022722"/>
    </source>
</evidence>
<dbReference type="Proteomes" id="UP000741360">
    <property type="component" value="Unassembled WGS sequence"/>
</dbReference>
<evidence type="ECO:0000313" key="8">
    <source>
        <dbReference type="EMBL" id="MBI3014359.1"/>
    </source>
</evidence>
<keyword evidence="2" id="KW-1277">Toxin-antitoxin system</keyword>
<keyword evidence="7" id="KW-0346">Stress response</keyword>
<comment type="caution">
    <text evidence="8">The sequence shown here is derived from an EMBL/GenBank/DDBJ whole genome shotgun (WGS) entry which is preliminary data.</text>
</comment>
<dbReference type="Pfam" id="PF07927">
    <property type="entry name" value="HicA_toxin"/>
    <property type="match status" value="1"/>
</dbReference>
<comment type="similarity">
    <text evidence="1">Belongs to the HicA mRNA interferase family.</text>
</comment>
<dbReference type="SUPFAM" id="SSF54786">
    <property type="entry name" value="YcfA/nrd intein domain"/>
    <property type="match status" value="1"/>
</dbReference>
<dbReference type="GO" id="GO:0016787">
    <property type="term" value="F:hydrolase activity"/>
    <property type="evidence" value="ECO:0007669"/>
    <property type="project" value="UniProtKB-KW"/>
</dbReference>
<evidence type="ECO:0000256" key="2">
    <source>
        <dbReference type="ARBA" id="ARBA00022649"/>
    </source>
</evidence>
<evidence type="ECO:0000256" key="4">
    <source>
        <dbReference type="ARBA" id="ARBA00022759"/>
    </source>
</evidence>
<dbReference type="GO" id="GO:0004519">
    <property type="term" value="F:endonuclease activity"/>
    <property type="evidence" value="ECO:0007669"/>
    <property type="project" value="UniProtKB-KW"/>
</dbReference>
<name>A0A932GNU5_UNCTE</name>
<evidence type="ECO:0000256" key="6">
    <source>
        <dbReference type="ARBA" id="ARBA00022884"/>
    </source>
</evidence>
<dbReference type="GO" id="GO:0003729">
    <property type="term" value="F:mRNA binding"/>
    <property type="evidence" value="ECO:0007669"/>
    <property type="project" value="InterPro"/>
</dbReference>
<keyword evidence="6" id="KW-0694">RNA-binding</keyword>
<gene>
    <name evidence="8" type="ORF">HYY65_04715</name>
</gene>
<keyword evidence="4" id="KW-0255">Endonuclease</keyword>
<keyword evidence="5" id="KW-0378">Hydrolase</keyword>
<evidence type="ECO:0000256" key="1">
    <source>
        <dbReference type="ARBA" id="ARBA00006620"/>
    </source>
</evidence>
<sequence>MPKITPTHWSVQEKIFQADGFIFVRQEGSHRAYIKPGIPRPVIIPVYREVPVSIIRNNMKTAGMTRERYFSLLAQV</sequence>
<dbReference type="AlphaFoldDB" id="A0A932GNU5"/>
<dbReference type="Gene3D" id="3.30.920.30">
    <property type="entry name" value="Hypothetical protein"/>
    <property type="match status" value="1"/>
</dbReference>
<evidence type="ECO:0000313" key="9">
    <source>
        <dbReference type="Proteomes" id="UP000741360"/>
    </source>
</evidence>
<proteinExistence type="inferred from homology"/>
<reference evidence="8" key="1">
    <citation type="submission" date="2020-07" db="EMBL/GenBank/DDBJ databases">
        <title>Huge and variable diversity of episymbiotic CPR bacteria and DPANN archaea in groundwater ecosystems.</title>
        <authorList>
            <person name="He C.Y."/>
            <person name="Keren R."/>
            <person name="Whittaker M."/>
            <person name="Farag I.F."/>
            <person name="Doudna J."/>
            <person name="Cate J.H.D."/>
            <person name="Banfield J.F."/>
        </authorList>
    </citation>
    <scope>NUCLEOTIDE SEQUENCE</scope>
    <source>
        <strain evidence="8">NC_groundwater_717_Ag_S-0.2um_59_8</strain>
    </source>
</reference>
<accession>A0A932GNU5</accession>
<dbReference type="InterPro" id="IPR012933">
    <property type="entry name" value="HicA_mRNA_interferase"/>
</dbReference>
<keyword evidence="3" id="KW-0540">Nuclease</keyword>
<dbReference type="EMBL" id="JACPSX010000087">
    <property type="protein sequence ID" value="MBI3014359.1"/>
    <property type="molecule type" value="Genomic_DNA"/>
</dbReference>
<organism evidence="8 9">
    <name type="scientific">Tectimicrobiota bacterium</name>
    <dbReference type="NCBI Taxonomy" id="2528274"/>
    <lineage>
        <taxon>Bacteria</taxon>
        <taxon>Pseudomonadati</taxon>
        <taxon>Nitrospinota/Tectimicrobiota group</taxon>
        <taxon>Candidatus Tectimicrobiota</taxon>
    </lineage>
</organism>
<protein>
    <submittedName>
        <fullName evidence="8">Type II toxin-antitoxin system HicA family toxin</fullName>
    </submittedName>
</protein>
<dbReference type="InterPro" id="IPR038570">
    <property type="entry name" value="HicA_sf"/>
</dbReference>
<evidence type="ECO:0000256" key="7">
    <source>
        <dbReference type="ARBA" id="ARBA00023016"/>
    </source>
</evidence>
<evidence type="ECO:0000256" key="5">
    <source>
        <dbReference type="ARBA" id="ARBA00022801"/>
    </source>
</evidence>